<feature type="region of interest" description="Disordered" evidence="1">
    <location>
        <begin position="40"/>
        <end position="66"/>
    </location>
</feature>
<evidence type="ECO:0000313" key="2">
    <source>
        <dbReference type="EMBL" id="MPC63235.1"/>
    </source>
</evidence>
<name>A0A5B7H0R5_PORTR</name>
<evidence type="ECO:0000256" key="1">
    <source>
        <dbReference type="SAM" id="MobiDB-lite"/>
    </source>
</evidence>
<accession>A0A5B7H0R5</accession>
<protein>
    <submittedName>
        <fullName evidence="2">Uncharacterized protein</fullName>
    </submittedName>
</protein>
<proteinExistence type="predicted"/>
<keyword evidence="3" id="KW-1185">Reference proteome</keyword>
<dbReference type="EMBL" id="VSRR010020553">
    <property type="protein sequence ID" value="MPC63235.1"/>
    <property type="molecule type" value="Genomic_DNA"/>
</dbReference>
<organism evidence="2 3">
    <name type="scientific">Portunus trituberculatus</name>
    <name type="common">Swimming crab</name>
    <name type="synonym">Neptunus trituberculatus</name>
    <dbReference type="NCBI Taxonomy" id="210409"/>
    <lineage>
        <taxon>Eukaryota</taxon>
        <taxon>Metazoa</taxon>
        <taxon>Ecdysozoa</taxon>
        <taxon>Arthropoda</taxon>
        <taxon>Crustacea</taxon>
        <taxon>Multicrustacea</taxon>
        <taxon>Malacostraca</taxon>
        <taxon>Eumalacostraca</taxon>
        <taxon>Eucarida</taxon>
        <taxon>Decapoda</taxon>
        <taxon>Pleocyemata</taxon>
        <taxon>Brachyura</taxon>
        <taxon>Eubrachyura</taxon>
        <taxon>Portunoidea</taxon>
        <taxon>Portunidae</taxon>
        <taxon>Portuninae</taxon>
        <taxon>Portunus</taxon>
    </lineage>
</organism>
<sequence>MKNLTRILAESDGDTGQGCLSVLVQGWCLSGSDKGHEKCRNKKGVHGDGRAAMSGVQKEGVTTSGL</sequence>
<gene>
    <name evidence="2" type="ORF">E2C01_057328</name>
</gene>
<dbReference type="Proteomes" id="UP000324222">
    <property type="component" value="Unassembled WGS sequence"/>
</dbReference>
<dbReference type="AlphaFoldDB" id="A0A5B7H0R5"/>
<evidence type="ECO:0000313" key="3">
    <source>
        <dbReference type="Proteomes" id="UP000324222"/>
    </source>
</evidence>
<reference evidence="2 3" key="1">
    <citation type="submission" date="2019-05" db="EMBL/GenBank/DDBJ databases">
        <title>Another draft genome of Portunus trituberculatus and its Hox gene families provides insights of decapod evolution.</title>
        <authorList>
            <person name="Jeong J.-H."/>
            <person name="Song I."/>
            <person name="Kim S."/>
            <person name="Choi T."/>
            <person name="Kim D."/>
            <person name="Ryu S."/>
            <person name="Kim W."/>
        </authorList>
    </citation>
    <scope>NUCLEOTIDE SEQUENCE [LARGE SCALE GENOMIC DNA]</scope>
    <source>
        <tissue evidence="2">Muscle</tissue>
    </source>
</reference>
<comment type="caution">
    <text evidence="2">The sequence shown here is derived from an EMBL/GenBank/DDBJ whole genome shotgun (WGS) entry which is preliminary data.</text>
</comment>